<evidence type="ECO:0000313" key="8">
    <source>
        <dbReference type="Proteomes" id="UP000652761"/>
    </source>
</evidence>
<evidence type="ECO:0000256" key="1">
    <source>
        <dbReference type="ARBA" id="ARBA00022448"/>
    </source>
</evidence>
<dbReference type="PANTHER" id="PTHR45663:SF11">
    <property type="entry name" value="GEO12009P1"/>
    <property type="match status" value="1"/>
</dbReference>
<proteinExistence type="predicted"/>
<keyword evidence="3" id="KW-0249">Electron transport</keyword>
<gene>
    <name evidence="7" type="ORF">Taro_006832</name>
</gene>
<dbReference type="OrthoDB" id="2121326at2759"/>
<evidence type="ECO:0000256" key="2">
    <source>
        <dbReference type="ARBA" id="ARBA00022946"/>
    </source>
</evidence>
<dbReference type="SUPFAM" id="SSF52833">
    <property type="entry name" value="Thioredoxin-like"/>
    <property type="match status" value="1"/>
</dbReference>
<comment type="caution">
    <text evidence="7">The sequence shown here is derived from an EMBL/GenBank/DDBJ whole genome shotgun (WGS) entry which is preliminary data.</text>
</comment>
<name>A0A843TPS6_COLES</name>
<keyword evidence="5" id="KW-0676">Redox-active center</keyword>
<keyword evidence="8" id="KW-1185">Reference proteome</keyword>
<evidence type="ECO:0000313" key="7">
    <source>
        <dbReference type="EMBL" id="MQL74462.1"/>
    </source>
</evidence>
<reference evidence="7" key="1">
    <citation type="submission" date="2017-07" db="EMBL/GenBank/DDBJ databases">
        <title>Taro Niue Genome Assembly and Annotation.</title>
        <authorList>
            <person name="Atibalentja N."/>
            <person name="Keating K."/>
            <person name="Fields C.J."/>
        </authorList>
    </citation>
    <scope>NUCLEOTIDE SEQUENCE</scope>
    <source>
        <strain evidence="7">Niue_2</strain>
        <tissue evidence="7">Leaf</tissue>
    </source>
</reference>
<dbReference type="PROSITE" id="PS51352">
    <property type="entry name" value="THIOREDOXIN_2"/>
    <property type="match status" value="1"/>
</dbReference>
<evidence type="ECO:0000256" key="4">
    <source>
        <dbReference type="ARBA" id="ARBA00023157"/>
    </source>
</evidence>
<protein>
    <recommendedName>
        <fullName evidence="6">Thioredoxin domain-containing protein</fullName>
    </recommendedName>
</protein>
<keyword evidence="2" id="KW-0809">Transit peptide</keyword>
<dbReference type="InterPro" id="IPR013766">
    <property type="entry name" value="Thioredoxin_domain"/>
</dbReference>
<evidence type="ECO:0000256" key="5">
    <source>
        <dbReference type="ARBA" id="ARBA00023284"/>
    </source>
</evidence>
<dbReference type="GO" id="GO:0005737">
    <property type="term" value="C:cytoplasm"/>
    <property type="evidence" value="ECO:0007669"/>
    <property type="project" value="TreeGrafter"/>
</dbReference>
<accession>A0A843TPS6</accession>
<sequence length="195" mass="21007">MTAVIESVAFPRTPPASRRTPSRWAVLASVCPVLGGSKAVLLTEARGLKISKVSVRAAVVGAHGGRSVRRGALVCEARETTMEVPLAIKSTWQSLVMKSDRMVLVSFWAPWCGPCRMIHPVIAEIAAEYSGKLSCFELNTDDNPDIAIQYGIRSIPTVILFKDGEKKDAIIGAAPKNTLLAAIQRFVFSMLGLGK</sequence>
<dbReference type="InterPro" id="IPR005746">
    <property type="entry name" value="Thioredoxin"/>
</dbReference>
<evidence type="ECO:0000259" key="6">
    <source>
        <dbReference type="PROSITE" id="PS51352"/>
    </source>
</evidence>
<dbReference type="Proteomes" id="UP000652761">
    <property type="component" value="Unassembled WGS sequence"/>
</dbReference>
<keyword evidence="4" id="KW-1015">Disulfide bond</keyword>
<dbReference type="PANTHER" id="PTHR45663">
    <property type="entry name" value="GEO12009P1"/>
    <property type="match status" value="1"/>
</dbReference>
<dbReference type="EMBL" id="NMUH01000209">
    <property type="protein sequence ID" value="MQL74462.1"/>
    <property type="molecule type" value="Genomic_DNA"/>
</dbReference>
<dbReference type="NCBIfam" id="TIGR01068">
    <property type="entry name" value="thioredoxin"/>
    <property type="match status" value="1"/>
</dbReference>
<dbReference type="PROSITE" id="PS00194">
    <property type="entry name" value="THIOREDOXIN_1"/>
    <property type="match status" value="1"/>
</dbReference>
<dbReference type="PRINTS" id="PR00421">
    <property type="entry name" value="THIOREDOXIN"/>
</dbReference>
<dbReference type="FunFam" id="3.40.30.10:FF:000001">
    <property type="entry name" value="Thioredoxin"/>
    <property type="match status" value="1"/>
</dbReference>
<dbReference type="GO" id="GO:0015035">
    <property type="term" value="F:protein-disulfide reductase activity"/>
    <property type="evidence" value="ECO:0007669"/>
    <property type="project" value="InterPro"/>
</dbReference>
<dbReference type="Gene3D" id="3.40.30.10">
    <property type="entry name" value="Glutaredoxin"/>
    <property type="match status" value="1"/>
</dbReference>
<dbReference type="InterPro" id="IPR017937">
    <property type="entry name" value="Thioredoxin_CS"/>
</dbReference>
<evidence type="ECO:0000256" key="3">
    <source>
        <dbReference type="ARBA" id="ARBA00022982"/>
    </source>
</evidence>
<keyword evidence="1" id="KW-0813">Transport</keyword>
<organism evidence="7 8">
    <name type="scientific">Colocasia esculenta</name>
    <name type="common">Wild taro</name>
    <name type="synonym">Arum esculentum</name>
    <dbReference type="NCBI Taxonomy" id="4460"/>
    <lineage>
        <taxon>Eukaryota</taxon>
        <taxon>Viridiplantae</taxon>
        <taxon>Streptophyta</taxon>
        <taxon>Embryophyta</taxon>
        <taxon>Tracheophyta</taxon>
        <taxon>Spermatophyta</taxon>
        <taxon>Magnoliopsida</taxon>
        <taxon>Liliopsida</taxon>
        <taxon>Araceae</taxon>
        <taxon>Aroideae</taxon>
        <taxon>Colocasieae</taxon>
        <taxon>Colocasia</taxon>
    </lineage>
</organism>
<feature type="domain" description="Thioredoxin" evidence="6">
    <location>
        <begin position="44"/>
        <end position="188"/>
    </location>
</feature>
<feature type="non-terminal residue" evidence="7">
    <location>
        <position position="1"/>
    </location>
</feature>
<dbReference type="InterPro" id="IPR036249">
    <property type="entry name" value="Thioredoxin-like_sf"/>
</dbReference>
<dbReference type="CDD" id="cd02947">
    <property type="entry name" value="TRX_family"/>
    <property type="match status" value="1"/>
</dbReference>
<dbReference type="AlphaFoldDB" id="A0A843TPS6"/>
<dbReference type="Pfam" id="PF00085">
    <property type="entry name" value="Thioredoxin"/>
    <property type="match status" value="1"/>
</dbReference>